<dbReference type="SUPFAM" id="SSF51004">
    <property type="entry name" value="C-terminal (heme d1) domain of cytochrome cd1-nitrite reductase"/>
    <property type="match status" value="1"/>
</dbReference>
<dbReference type="PANTHER" id="PTHR30344:SF1">
    <property type="entry name" value="6-PHOSPHOGLUCONOLACTONASE"/>
    <property type="match status" value="1"/>
</dbReference>
<dbReference type="InterPro" id="IPR011048">
    <property type="entry name" value="Haem_d1_sf"/>
</dbReference>
<evidence type="ECO:0000313" key="3">
    <source>
        <dbReference type="EMBL" id="MBO8428478.1"/>
    </source>
</evidence>
<reference evidence="3" key="2">
    <citation type="journal article" date="2021" name="PeerJ">
        <title>Extensive microbial diversity within the chicken gut microbiome revealed by metagenomics and culture.</title>
        <authorList>
            <person name="Gilroy R."/>
            <person name="Ravi A."/>
            <person name="Getino M."/>
            <person name="Pursley I."/>
            <person name="Horton D.L."/>
            <person name="Alikhan N.F."/>
            <person name="Baker D."/>
            <person name="Gharbi K."/>
            <person name="Hall N."/>
            <person name="Watson M."/>
            <person name="Adriaenssens E.M."/>
            <person name="Foster-Nyarko E."/>
            <person name="Jarju S."/>
            <person name="Secka A."/>
            <person name="Antonio M."/>
            <person name="Oren A."/>
            <person name="Chaudhuri R.R."/>
            <person name="La Ragione R."/>
            <person name="Hildebrand F."/>
            <person name="Pallen M.J."/>
        </authorList>
    </citation>
    <scope>NUCLEOTIDE SEQUENCE</scope>
    <source>
        <strain evidence="3">15467</strain>
    </source>
</reference>
<gene>
    <name evidence="3" type="ORF">IAC68_00890</name>
</gene>
<name>A0A9D9DJ45_9BACT</name>
<reference evidence="3" key="1">
    <citation type="submission" date="2020-10" db="EMBL/GenBank/DDBJ databases">
        <authorList>
            <person name="Gilroy R."/>
        </authorList>
    </citation>
    <scope>NUCLEOTIDE SEQUENCE</scope>
    <source>
        <strain evidence="3">15467</strain>
    </source>
</reference>
<protein>
    <submittedName>
        <fullName evidence="3">Lactonase family protein</fullName>
    </submittedName>
</protein>
<evidence type="ECO:0000313" key="4">
    <source>
        <dbReference type="Proteomes" id="UP000823635"/>
    </source>
</evidence>
<dbReference type="PROSITE" id="PS51257">
    <property type="entry name" value="PROKAR_LIPOPROTEIN"/>
    <property type="match status" value="1"/>
</dbReference>
<keyword evidence="2" id="KW-0313">Glucose metabolism</keyword>
<organism evidence="3 4">
    <name type="scientific">Candidatus Egerieousia excrementavium</name>
    <dbReference type="NCBI Taxonomy" id="2840778"/>
    <lineage>
        <taxon>Bacteria</taxon>
        <taxon>Pseudomonadati</taxon>
        <taxon>Bacteroidota</taxon>
        <taxon>Bacteroidia</taxon>
        <taxon>Bacteroidales</taxon>
        <taxon>Candidatus Egerieousia</taxon>
    </lineage>
</organism>
<keyword evidence="2" id="KW-0119">Carbohydrate metabolism</keyword>
<dbReference type="PANTHER" id="PTHR30344">
    <property type="entry name" value="6-PHOSPHOGLUCONOLACTONASE-RELATED"/>
    <property type="match status" value="1"/>
</dbReference>
<dbReference type="InterPro" id="IPR015943">
    <property type="entry name" value="WD40/YVTN_repeat-like_dom_sf"/>
</dbReference>
<dbReference type="GO" id="GO:0006006">
    <property type="term" value="P:glucose metabolic process"/>
    <property type="evidence" value="ECO:0007669"/>
    <property type="project" value="UniProtKB-KW"/>
</dbReference>
<dbReference type="GO" id="GO:0005829">
    <property type="term" value="C:cytosol"/>
    <property type="evidence" value="ECO:0007669"/>
    <property type="project" value="TreeGrafter"/>
</dbReference>
<dbReference type="InterPro" id="IPR050282">
    <property type="entry name" value="Cycloisomerase_2"/>
</dbReference>
<dbReference type="Pfam" id="PF10282">
    <property type="entry name" value="Lactonase"/>
    <property type="match status" value="1"/>
</dbReference>
<evidence type="ECO:0000256" key="2">
    <source>
        <dbReference type="ARBA" id="ARBA00022526"/>
    </source>
</evidence>
<dbReference type="EMBL" id="JADINB010000020">
    <property type="protein sequence ID" value="MBO8428478.1"/>
    <property type="molecule type" value="Genomic_DNA"/>
</dbReference>
<dbReference type="Proteomes" id="UP000823635">
    <property type="component" value="Unassembled WGS sequence"/>
</dbReference>
<comment type="similarity">
    <text evidence="1">Belongs to the cycloisomerase 2 family.</text>
</comment>
<comment type="caution">
    <text evidence="3">The sequence shown here is derived from an EMBL/GenBank/DDBJ whole genome shotgun (WGS) entry which is preliminary data.</text>
</comment>
<evidence type="ECO:0000256" key="1">
    <source>
        <dbReference type="ARBA" id="ARBA00005564"/>
    </source>
</evidence>
<dbReference type="AlphaFoldDB" id="A0A9D9DJ45"/>
<dbReference type="InterPro" id="IPR019405">
    <property type="entry name" value="Lactonase_7-beta_prop"/>
</dbReference>
<dbReference type="FunFam" id="2.130.10.10:FF:000306">
    <property type="entry name" value="3-carboxymuconate cyclase"/>
    <property type="match status" value="1"/>
</dbReference>
<dbReference type="GO" id="GO:0017057">
    <property type="term" value="F:6-phosphogluconolactonase activity"/>
    <property type="evidence" value="ECO:0007669"/>
    <property type="project" value="TreeGrafter"/>
</dbReference>
<sequence>MKPVQTVLAIAAFAAAACTPAKDTQKGGDELTMLVGTYTDSLSRECRRGIYTFRFNQQSGNAAPLDTFAMENPSFLTVSESGERVYAVSEMPDSTASVNAFHIDKKSGKLHLLNTRATYGENPCHVYANDMFVLASNYTGGSLSVFPVNEDGSLGQIQACHKGGTGGPDTVRQPVPHIHCSHPSPDGKFVFVSDFSADRLLRFPVTPDGKGLQPSDTSFAIEADSGPRHFIFNSRGDCLYLLGELSGKIYVFSYENGTLAPLQTVSTDSVAARGSADIHLSPDGKFLYASNRIRNDGIAIFAVADNGTLAWTGYMHTAIHPRNFCITPNGRYLLAACRYGNLIQVFERDPENGLLKETDKSIRLDRPSCIRFVR</sequence>
<accession>A0A9D9DJ45</accession>
<dbReference type="Gene3D" id="2.130.10.10">
    <property type="entry name" value="YVTN repeat-like/Quinoprotein amine dehydrogenase"/>
    <property type="match status" value="1"/>
</dbReference>
<proteinExistence type="inferred from homology"/>